<dbReference type="Proteomes" id="UP001152656">
    <property type="component" value="Unassembled WGS sequence"/>
</dbReference>
<protein>
    <submittedName>
        <fullName evidence="1">Uncharacterized protein</fullName>
    </submittedName>
</protein>
<dbReference type="RefSeq" id="WP_136122621.1">
    <property type="nucleotide sequence ID" value="NZ_JAOWLP010000016.1"/>
</dbReference>
<sequence length="314" mass="36752">MFIENIKGGCNGKQWEDLCIQAYTIQYSEYHFTEIPARNQGDGGIEGFTSKDKGIAIQCYYPENNFTFQELYNHQVNKITHDINRLLDETNAKKNLKKMGICPIKEWHFLVPEYSNKDLIKHADKKSREVREKIKQNRQLYDYLDDDFTIFLCTEKHIAKYLTDIILSENSAISLDIELVDEKKIDWQTEDNKIYDNISRKVSKLSDIEINRKKMVDMFMKSYVSGVSELLEISAISTKIYSKIANLIDEYTNKVQLESLMNSGGAIAYERYKELNSEFLRAIDQELHFLNVTSRQRLGRQVMARWLGDCPLEF</sequence>
<proteinExistence type="predicted"/>
<dbReference type="EMBL" id="JAOWLP010000016">
    <property type="protein sequence ID" value="MDG4982355.1"/>
    <property type="molecule type" value="Genomic_DNA"/>
</dbReference>
<reference evidence="1" key="2">
    <citation type="journal article" date="2023" name="Food Microbiol.">
        <title>Evaluation of the fermentation potential of lactic acid bacteria isolated from herbs, fruits and vegetables as starter cultures in nut-based milk alternatives.</title>
        <authorList>
            <person name="Huang W."/>
            <person name="Dong A."/>
            <person name="Pham H.T."/>
            <person name="Zhou C."/>
            <person name="Huo Z."/>
            <person name="Watjen A.P."/>
            <person name="Prakash S."/>
            <person name="Bang-Berthelsen C.H."/>
            <person name="Turner M.S."/>
        </authorList>
    </citation>
    <scope>NUCLEOTIDE SEQUENCE</scope>
    <source>
        <strain evidence="1">581</strain>
    </source>
</reference>
<gene>
    <name evidence="1" type="ORF">OGZ39_11975</name>
</gene>
<evidence type="ECO:0000313" key="1">
    <source>
        <dbReference type="EMBL" id="MDG4982355.1"/>
    </source>
</evidence>
<name>A0A9X4S2Y4_9LACT</name>
<evidence type="ECO:0000313" key="2">
    <source>
        <dbReference type="Proteomes" id="UP001152656"/>
    </source>
</evidence>
<dbReference type="AlphaFoldDB" id="A0A9X4S2Y4"/>
<comment type="caution">
    <text evidence="1">The sequence shown here is derived from an EMBL/GenBank/DDBJ whole genome shotgun (WGS) entry which is preliminary data.</text>
</comment>
<accession>A0A9X4S2Y4</accession>
<organism evidence="1 2">
    <name type="scientific">Lactococcus lactis</name>
    <dbReference type="NCBI Taxonomy" id="1358"/>
    <lineage>
        <taxon>Bacteria</taxon>
        <taxon>Bacillati</taxon>
        <taxon>Bacillota</taxon>
        <taxon>Bacilli</taxon>
        <taxon>Lactobacillales</taxon>
        <taxon>Streptococcaceae</taxon>
        <taxon>Lactococcus</taxon>
    </lineage>
</organism>
<reference evidence="1" key="1">
    <citation type="submission" date="2022-10" db="EMBL/GenBank/DDBJ databases">
        <authorList>
            <person name="Turner M.S."/>
            <person name="Huang W."/>
        </authorList>
    </citation>
    <scope>NUCLEOTIDE SEQUENCE</scope>
    <source>
        <strain evidence="1">581</strain>
    </source>
</reference>